<dbReference type="SUPFAM" id="SSF56784">
    <property type="entry name" value="HAD-like"/>
    <property type="match status" value="1"/>
</dbReference>
<dbReference type="Gene3D" id="3.40.50.1000">
    <property type="entry name" value="HAD superfamily/HAD-like"/>
    <property type="match status" value="1"/>
</dbReference>
<dbReference type="NCBIfam" id="NF006976">
    <property type="entry name" value="PRK09449.1"/>
    <property type="match status" value="1"/>
</dbReference>
<dbReference type="InterPro" id="IPR052550">
    <property type="entry name" value="Pyrimidine_5'-ntase_YjjG"/>
</dbReference>
<dbReference type="AlphaFoldDB" id="A0A366CYJ1"/>
<dbReference type="EMBL" id="QNRF01000005">
    <property type="protein sequence ID" value="RBO82911.1"/>
    <property type="molecule type" value="Genomic_DNA"/>
</dbReference>
<keyword evidence="1" id="KW-0378">Hydrolase</keyword>
<protein>
    <submittedName>
        <fullName evidence="1">Putative hydrolase of the HAD superfamily</fullName>
    </submittedName>
</protein>
<dbReference type="SFLD" id="SFLDS00003">
    <property type="entry name" value="Haloacid_Dehalogenase"/>
    <property type="match status" value="1"/>
</dbReference>
<dbReference type="InterPro" id="IPR023214">
    <property type="entry name" value="HAD_sf"/>
</dbReference>
<dbReference type="PRINTS" id="PR00413">
    <property type="entry name" value="HADHALOGNASE"/>
</dbReference>
<dbReference type="PANTHER" id="PTHR47478:SF1">
    <property type="entry name" value="PYRIMIDINE 5'-NUCLEOTIDASE YJJG"/>
    <property type="match status" value="1"/>
</dbReference>
<dbReference type="Gene3D" id="1.10.150.240">
    <property type="entry name" value="Putative phosphatase, domain 2"/>
    <property type="match status" value="1"/>
</dbReference>
<accession>A0A366CYJ1</accession>
<organism evidence="1 2">
    <name type="scientific">Marinomonas aquiplantarum</name>
    <dbReference type="NCBI Taxonomy" id="491951"/>
    <lineage>
        <taxon>Bacteria</taxon>
        <taxon>Pseudomonadati</taxon>
        <taxon>Pseudomonadota</taxon>
        <taxon>Gammaproteobacteria</taxon>
        <taxon>Oceanospirillales</taxon>
        <taxon>Oceanospirillaceae</taxon>
        <taxon>Marinomonas</taxon>
    </lineage>
</organism>
<evidence type="ECO:0000313" key="1">
    <source>
        <dbReference type="EMBL" id="RBO82911.1"/>
    </source>
</evidence>
<dbReference type="InterPro" id="IPR006439">
    <property type="entry name" value="HAD-SF_hydro_IA"/>
</dbReference>
<dbReference type="Proteomes" id="UP000252086">
    <property type="component" value="Unassembled WGS sequence"/>
</dbReference>
<proteinExistence type="predicted"/>
<keyword evidence="2" id="KW-1185">Reference proteome</keyword>
<dbReference type="NCBIfam" id="TIGR01509">
    <property type="entry name" value="HAD-SF-IA-v3"/>
    <property type="match status" value="1"/>
</dbReference>
<dbReference type="OrthoDB" id="148966at2"/>
<reference evidence="1 2" key="1">
    <citation type="submission" date="2018-06" db="EMBL/GenBank/DDBJ databases">
        <title>Genomic Encyclopedia of Type Strains, Phase III (KMG-III): the genomes of soil and plant-associated and newly described type strains.</title>
        <authorList>
            <person name="Whitman W."/>
        </authorList>
    </citation>
    <scope>NUCLEOTIDE SEQUENCE [LARGE SCALE GENOMIC DNA]</scope>
    <source>
        <strain evidence="1 2">CECT 7732</strain>
    </source>
</reference>
<dbReference type="CDD" id="cd04305">
    <property type="entry name" value="HAD_Neu5Ac-Pase_like"/>
    <property type="match status" value="1"/>
</dbReference>
<dbReference type="SFLD" id="SFLDG01129">
    <property type="entry name" value="C1.5:_HAD__Beta-PGM__Phosphata"/>
    <property type="match status" value="1"/>
</dbReference>
<dbReference type="Pfam" id="PF00702">
    <property type="entry name" value="Hydrolase"/>
    <property type="match status" value="1"/>
</dbReference>
<sequence>MKYQWILFDADETLFHFDNFSGLKRMFSQYGVTFEKDDFQAYQDINKPLWVDYQNGKISASELQTRRFDYWAEKLKVSSSQLNQEFLHAMAEICQTLPGADELIKSLYQSGVKMAIITNGFTQLQEIRLKKTGMSQYFEHLIISEQVGVAKPDARIFEYAFDKMAQPNKENVLMVGDTLESDILGGNQFGVDTCWLNHHKLEGHENTKPTYTVNHLAELKNHL</sequence>
<dbReference type="SFLD" id="SFLDG01135">
    <property type="entry name" value="C1.5.6:_HAD__Beta-PGM__Phospha"/>
    <property type="match status" value="1"/>
</dbReference>
<evidence type="ECO:0000313" key="2">
    <source>
        <dbReference type="Proteomes" id="UP000252086"/>
    </source>
</evidence>
<dbReference type="InterPro" id="IPR011951">
    <property type="entry name" value="HAD-SF_hydro_IA_YjjG/PynA"/>
</dbReference>
<comment type="caution">
    <text evidence="1">The sequence shown here is derived from an EMBL/GenBank/DDBJ whole genome shotgun (WGS) entry which is preliminary data.</text>
</comment>
<gene>
    <name evidence="1" type="ORF">DFP76_105386</name>
</gene>
<dbReference type="GO" id="GO:0008253">
    <property type="term" value="F:5'-nucleotidase activity"/>
    <property type="evidence" value="ECO:0007669"/>
    <property type="project" value="InterPro"/>
</dbReference>
<dbReference type="InterPro" id="IPR023198">
    <property type="entry name" value="PGP-like_dom2"/>
</dbReference>
<dbReference type="RefSeq" id="WP_113874852.1">
    <property type="nucleotide sequence ID" value="NZ_QNRF01000005.1"/>
</dbReference>
<dbReference type="InterPro" id="IPR036412">
    <property type="entry name" value="HAD-like_sf"/>
</dbReference>
<dbReference type="NCBIfam" id="TIGR01549">
    <property type="entry name" value="HAD-SF-IA-v1"/>
    <property type="match status" value="1"/>
</dbReference>
<name>A0A366CYJ1_9GAMM</name>
<dbReference type="PANTHER" id="PTHR47478">
    <property type="match status" value="1"/>
</dbReference>
<dbReference type="NCBIfam" id="TIGR02254">
    <property type="entry name" value="YjjG_YfnB"/>
    <property type="match status" value="1"/>
</dbReference>